<evidence type="ECO:0000313" key="3">
    <source>
        <dbReference type="EMBL" id="CAH0533552.1"/>
    </source>
</evidence>
<keyword evidence="2" id="KW-0472">Membrane</keyword>
<reference evidence="3" key="1">
    <citation type="submission" date="2021-11" db="EMBL/GenBank/DDBJ databases">
        <authorList>
            <person name="Rodrigo-Torres L."/>
            <person name="Arahal R. D."/>
            <person name="Lucena T."/>
        </authorList>
    </citation>
    <scope>NUCLEOTIDE SEQUENCE</scope>
    <source>
        <strain evidence="3">CECT 7929</strain>
    </source>
</reference>
<feature type="region of interest" description="Disordered" evidence="1">
    <location>
        <begin position="178"/>
        <end position="202"/>
    </location>
</feature>
<evidence type="ECO:0000256" key="1">
    <source>
        <dbReference type="SAM" id="MobiDB-lite"/>
    </source>
</evidence>
<dbReference type="Proteomes" id="UP000838672">
    <property type="component" value="Unassembled WGS sequence"/>
</dbReference>
<evidence type="ECO:0000256" key="2">
    <source>
        <dbReference type="SAM" id="Phobius"/>
    </source>
</evidence>
<keyword evidence="2" id="KW-0812">Transmembrane</keyword>
<organism evidence="3 4">
    <name type="scientific">Vibrio stylophorae</name>
    <dbReference type="NCBI Taxonomy" id="659351"/>
    <lineage>
        <taxon>Bacteria</taxon>
        <taxon>Pseudomonadati</taxon>
        <taxon>Pseudomonadota</taxon>
        <taxon>Gammaproteobacteria</taxon>
        <taxon>Vibrionales</taxon>
        <taxon>Vibrionaceae</taxon>
        <taxon>Vibrio</taxon>
    </lineage>
</organism>
<comment type="caution">
    <text evidence="3">The sequence shown here is derived from an EMBL/GenBank/DDBJ whole genome shotgun (WGS) entry which is preliminary data.</text>
</comment>
<evidence type="ECO:0000313" key="4">
    <source>
        <dbReference type="Proteomes" id="UP000838672"/>
    </source>
</evidence>
<name>A0ABM8ZTD6_9VIBR</name>
<protein>
    <recommendedName>
        <fullName evidence="5">Type II secretion system protein</fullName>
    </recommendedName>
</protein>
<dbReference type="EMBL" id="CAKLDI010000001">
    <property type="protein sequence ID" value="CAH0533552.1"/>
    <property type="molecule type" value="Genomic_DNA"/>
</dbReference>
<keyword evidence="4" id="KW-1185">Reference proteome</keyword>
<dbReference type="InterPro" id="IPR045584">
    <property type="entry name" value="Pilin-like"/>
</dbReference>
<dbReference type="RefSeq" id="WP_237465991.1">
    <property type="nucleotide sequence ID" value="NZ_CAKLDI010000001.1"/>
</dbReference>
<accession>A0ABM8ZTD6</accession>
<evidence type="ECO:0008006" key="5">
    <source>
        <dbReference type="Google" id="ProtNLM"/>
    </source>
</evidence>
<feature type="transmembrane region" description="Helical" evidence="2">
    <location>
        <begin position="6"/>
        <end position="28"/>
    </location>
</feature>
<feature type="compositionally biased region" description="Polar residues" evidence="1">
    <location>
        <begin position="188"/>
        <end position="202"/>
    </location>
</feature>
<keyword evidence="2" id="KW-1133">Transmembrane helix</keyword>
<dbReference type="SUPFAM" id="SSF54523">
    <property type="entry name" value="Pili subunits"/>
    <property type="match status" value="1"/>
</dbReference>
<proteinExistence type="predicted"/>
<gene>
    <name evidence="3" type="ORF">VST7929_01422</name>
</gene>
<sequence>MATQRLGFTLLQLIVILALFAIIAVAIAPKFLHLSNDDLKAQHQQYTQDLKQAIAQANRYWLANYTFAEPALLGNGGYLQIREQWIGFWAISGYPECIRDCTLNGNIKNIGGCDGAIAALMPNPKAFRQFYQSQTLPKNGGDCLFNHRENRNLKIRYSAVNGKVASCDDPKSCAVLTASATPGDFEPNQPSESPAQNQIDRD</sequence>